<organism evidence="8 9">
    <name type="scientific">Psychrosphaera algicola</name>
    <dbReference type="NCBI Taxonomy" id="3023714"/>
    <lineage>
        <taxon>Bacteria</taxon>
        <taxon>Pseudomonadati</taxon>
        <taxon>Pseudomonadota</taxon>
        <taxon>Gammaproteobacteria</taxon>
        <taxon>Alteromonadales</taxon>
        <taxon>Pseudoalteromonadaceae</taxon>
        <taxon>Psychrosphaera</taxon>
    </lineage>
</organism>
<name>A0ABT5FJD2_9GAMM</name>
<keyword evidence="3 6" id="KW-0812">Transmembrane</keyword>
<evidence type="ECO:0000256" key="2">
    <source>
        <dbReference type="ARBA" id="ARBA00022475"/>
    </source>
</evidence>
<feature type="transmembrane region" description="Helical" evidence="6">
    <location>
        <begin position="160"/>
        <end position="180"/>
    </location>
</feature>
<feature type="transmembrane region" description="Helical" evidence="6">
    <location>
        <begin position="211"/>
        <end position="230"/>
    </location>
</feature>
<evidence type="ECO:0000259" key="7">
    <source>
        <dbReference type="Pfam" id="PF01292"/>
    </source>
</evidence>
<dbReference type="InterPro" id="IPR011577">
    <property type="entry name" value="Cyt_b561_bac/Ni-Hgenase"/>
</dbReference>
<keyword evidence="2" id="KW-1003">Cell membrane</keyword>
<feature type="transmembrane region" description="Helical" evidence="6">
    <location>
        <begin position="109"/>
        <end position="131"/>
    </location>
</feature>
<dbReference type="SUPFAM" id="SSF81342">
    <property type="entry name" value="Transmembrane di-heme cytochromes"/>
    <property type="match status" value="1"/>
</dbReference>
<comment type="caution">
    <text evidence="8">The sequence shown here is derived from an EMBL/GenBank/DDBJ whole genome shotgun (WGS) entry which is preliminary data.</text>
</comment>
<proteinExistence type="predicted"/>
<dbReference type="Pfam" id="PF01292">
    <property type="entry name" value="Ni_hydr_CYTB"/>
    <property type="match status" value="1"/>
</dbReference>
<evidence type="ECO:0000256" key="5">
    <source>
        <dbReference type="ARBA" id="ARBA00023136"/>
    </source>
</evidence>
<feature type="domain" description="Cytochrome b561 bacterial/Ni-hydrogenase" evidence="7">
    <location>
        <begin position="14"/>
        <end position="193"/>
    </location>
</feature>
<accession>A0ABT5FJD2</accession>
<dbReference type="RefSeq" id="WP_272182318.1">
    <property type="nucleotide sequence ID" value="NZ_JAQOMS010000002.1"/>
</dbReference>
<sequence length="240" mass="27257">MLRIQNGTYSVLIWDLPTRLFHWLLVLSFSASFIFAKLGSEFIDWHLRSGYVVLALLTFRLMWGIVGTRYALFKSLNLNPQDIWRYGRSLVNPKVNDNLTKTYAGHNPLGSLMVVFLLSAIAMQAVSGLFMDDEIFTTGPYSGALGDSVDAVMSTIHHNLINVILVAIGFHVFAAFYYLFRKKQNLIKAMFTGRKLEEGIVQEHQIQHSKLVIALVVVIVAALFVYWLVVLNAPVIEEWY</sequence>
<dbReference type="EMBL" id="JAQOMS010000002">
    <property type="protein sequence ID" value="MDC2891305.1"/>
    <property type="molecule type" value="Genomic_DNA"/>
</dbReference>
<evidence type="ECO:0000256" key="6">
    <source>
        <dbReference type="SAM" id="Phobius"/>
    </source>
</evidence>
<dbReference type="InterPro" id="IPR016174">
    <property type="entry name" value="Di-haem_cyt_TM"/>
</dbReference>
<reference evidence="8 9" key="1">
    <citation type="submission" date="2023-01" db="EMBL/GenBank/DDBJ databases">
        <title>Psychrosphaera sp. nov., isolated from marine algae.</title>
        <authorList>
            <person name="Bayburt H."/>
            <person name="Choi B.J."/>
            <person name="Kim J.M."/>
            <person name="Choi D.G."/>
            <person name="Jeon C.O."/>
        </authorList>
    </citation>
    <scope>NUCLEOTIDE SEQUENCE [LARGE SCALE GENOMIC DNA]</scope>
    <source>
        <strain evidence="8 9">G1-22</strain>
    </source>
</reference>
<dbReference type="Gene3D" id="1.20.950.20">
    <property type="entry name" value="Transmembrane di-heme cytochromes, Chain C"/>
    <property type="match status" value="1"/>
</dbReference>
<feature type="transmembrane region" description="Helical" evidence="6">
    <location>
        <begin position="51"/>
        <end position="72"/>
    </location>
</feature>
<dbReference type="Proteomes" id="UP001528411">
    <property type="component" value="Unassembled WGS sequence"/>
</dbReference>
<dbReference type="InterPro" id="IPR051542">
    <property type="entry name" value="Hydrogenase_cytochrome"/>
</dbReference>
<protein>
    <submittedName>
        <fullName evidence="8">Cytochrome b/b6 domain-containing protein</fullName>
    </submittedName>
</protein>
<keyword evidence="4 6" id="KW-1133">Transmembrane helix</keyword>
<evidence type="ECO:0000256" key="1">
    <source>
        <dbReference type="ARBA" id="ARBA00004651"/>
    </source>
</evidence>
<evidence type="ECO:0000313" key="9">
    <source>
        <dbReference type="Proteomes" id="UP001528411"/>
    </source>
</evidence>
<evidence type="ECO:0000256" key="3">
    <source>
        <dbReference type="ARBA" id="ARBA00022692"/>
    </source>
</evidence>
<evidence type="ECO:0000313" key="8">
    <source>
        <dbReference type="EMBL" id="MDC2891305.1"/>
    </source>
</evidence>
<dbReference type="PANTHER" id="PTHR30485">
    <property type="entry name" value="NI/FE-HYDROGENASE 1 B-TYPE CYTOCHROME SUBUNIT"/>
    <property type="match status" value="1"/>
</dbReference>
<keyword evidence="5 6" id="KW-0472">Membrane</keyword>
<comment type="subcellular location">
    <subcellularLocation>
        <location evidence="1">Cell membrane</location>
        <topology evidence="1">Multi-pass membrane protein</topology>
    </subcellularLocation>
</comment>
<keyword evidence="9" id="KW-1185">Reference proteome</keyword>
<dbReference type="PANTHER" id="PTHR30485:SF2">
    <property type="entry name" value="BLL0597 PROTEIN"/>
    <property type="match status" value="1"/>
</dbReference>
<evidence type="ECO:0000256" key="4">
    <source>
        <dbReference type="ARBA" id="ARBA00022989"/>
    </source>
</evidence>
<gene>
    <name evidence="8" type="ORF">PN838_24345</name>
</gene>
<feature type="transmembrane region" description="Helical" evidence="6">
    <location>
        <begin position="20"/>
        <end position="39"/>
    </location>
</feature>